<proteinExistence type="predicted"/>
<dbReference type="Gramene" id="KQJ96777">
    <property type="protein sequence ID" value="KQJ96777"/>
    <property type="gene ID" value="BRADI_3g27245v3"/>
</dbReference>
<gene>
    <name evidence="1" type="ORF">BRADI_3g27245v3</name>
</gene>
<dbReference type="AlphaFoldDB" id="A0A0Q3Q563"/>
<keyword evidence="3" id="KW-1185">Reference proteome</keyword>
<dbReference type="InParanoid" id="A0A0Q3Q563"/>
<reference evidence="2" key="3">
    <citation type="submission" date="2018-08" db="UniProtKB">
        <authorList>
            <consortium name="EnsemblPlants"/>
        </authorList>
    </citation>
    <scope>IDENTIFICATION</scope>
    <source>
        <strain evidence="2">cv. Bd21</strain>
    </source>
</reference>
<name>A0A0Q3Q563_BRADI</name>
<evidence type="ECO:0000313" key="2">
    <source>
        <dbReference type="EnsemblPlants" id="KQJ96777"/>
    </source>
</evidence>
<reference evidence="1 2" key="1">
    <citation type="journal article" date="2010" name="Nature">
        <title>Genome sequencing and analysis of the model grass Brachypodium distachyon.</title>
        <authorList>
            <consortium name="International Brachypodium Initiative"/>
        </authorList>
    </citation>
    <scope>NUCLEOTIDE SEQUENCE [LARGE SCALE GENOMIC DNA]</scope>
    <source>
        <strain evidence="1 2">Bd21</strain>
    </source>
</reference>
<reference evidence="1" key="2">
    <citation type="submission" date="2017-06" db="EMBL/GenBank/DDBJ databases">
        <title>WGS assembly of Brachypodium distachyon.</title>
        <authorList>
            <consortium name="The International Brachypodium Initiative"/>
            <person name="Lucas S."/>
            <person name="Harmon-Smith M."/>
            <person name="Lail K."/>
            <person name="Tice H."/>
            <person name="Grimwood J."/>
            <person name="Bruce D."/>
            <person name="Barry K."/>
            <person name="Shu S."/>
            <person name="Lindquist E."/>
            <person name="Wang M."/>
            <person name="Pitluck S."/>
            <person name="Vogel J.P."/>
            <person name="Garvin D.F."/>
            <person name="Mockler T.C."/>
            <person name="Schmutz J."/>
            <person name="Rokhsar D."/>
            <person name="Bevan M.W."/>
        </authorList>
    </citation>
    <scope>NUCLEOTIDE SEQUENCE</scope>
    <source>
        <strain evidence="1">Bd21</strain>
    </source>
</reference>
<dbReference type="EMBL" id="CM000882">
    <property type="protein sequence ID" value="KQJ96777.2"/>
    <property type="molecule type" value="Genomic_DNA"/>
</dbReference>
<evidence type="ECO:0000313" key="3">
    <source>
        <dbReference type="Proteomes" id="UP000008810"/>
    </source>
</evidence>
<sequence>MAARLNSLLQEQVSKQSGSWTFADIQDMAINEFKRWVVPQVLSRLRLHAALRQNNRENIFHQVKFDSLCPLSLLGEGAPC</sequence>
<protein>
    <submittedName>
        <fullName evidence="1 2">Uncharacterized protein</fullName>
    </submittedName>
</protein>
<dbReference type="Proteomes" id="UP000008810">
    <property type="component" value="Chromosome 3"/>
</dbReference>
<dbReference type="EnsemblPlants" id="KQJ96777">
    <property type="protein sequence ID" value="KQJ96777"/>
    <property type="gene ID" value="BRADI_3g27245v3"/>
</dbReference>
<accession>A0A0Q3Q563</accession>
<organism evidence="1">
    <name type="scientific">Brachypodium distachyon</name>
    <name type="common">Purple false brome</name>
    <name type="synonym">Trachynia distachya</name>
    <dbReference type="NCBI Taxonomy" id="15368"/>
    <lineage>
        <taxon>Eukaryota</taxon>
        <taxon>Viridiplantae</taxon>
        <taxon>Streptophyta</taxon>
        <taxon>Embryophyta</taxon>
        <taxon>Tracheophyta</taxon>
        <taxon>Spermatophyta</taxon>
        <taxon>Magnoliopsida</taxon>
        <taxon>Liliopsida</taxon>
        <taxon>Poales</taxon>
        <taxon>Poaceae</taxon>
        <taxon>BOP clade</taxon>
        <taxon>Pooideae</taxon>
        <taxon>Stipodae</taxon>
        <taxon>Brachypodieae</taxon>
        <taxon>Brachypodium</taxon>
    </lineage>
</organism>
<evidence type="ECO:0000313" key="1">
    <source>
        <dbReference type="EMBL" id="KQJ96777.2"/>
    </source>
</evidence>